<dbReference type="Proteomes" id="UP000321617">
    <property type="component" value="Unassembled WGS sequence"/>
</dbReference>
<dbReference type="EMBL" id="VLLL01000008">
    <property type="protein sequence ID" value="TWJ08068.1"/>
    <property type="molecule type" value="Genomic_DNA"/>
</dbReference>
<evidence type="ECO:0000256" key="2">
    <source>
        <dbReference type="SAM" id="Phobius"/>
    </source>
</evidence>
<evidence type="ECO:0000256" key="3">
    <source>
        <dbReference type="SAM" id="SignalP"/>
    </source>
</evidence>
<evidence type="ECO:0008006" key="6">
    <source>
        <dbReference type="Google" id="ProtNLM"/>
    </source>
</evidence>
<evidence type="ECO:0000313" key="5">
    <source>
        <dbReference type="Proteomes" id="UP000321617"/>
    </source>
</evidence>
<sequence>MDVTSMVLRVVAAGVVSVTAALAHVGVAGAAPAGVVEESGTPAVSDRPSGSLTSEPGQGVEWWWPAAALLVIAVAAVWLFLRRRAATRPVTSPPRPPEPRRPYRSTPPIYRPPER</sequence>
<evidence type="ECO:0000256" key="1">
    <source>
        <dbReference type="SAM" id="MobiDB-lite"/>
    </source>
</evidence>
<proteinExistence type="predicted"/>
<feature type="region of interest" description="Disordered" evidence="1">
    <location>
        <begin position="34"/>
        <end position="56"/>
    </location>
</feature>
<accession>A0A562UR44</accession>
<keyword evidence="5" id="KW-1185">Reference proteome</keyword>
<feature type="chain" id="PRO_5038773640" description="MYXO-CTERM domain-containing protein" evidence="3">
    <location>
        <begin position="24"/>
        <end position="115"/>
    </location>
</feature>
<organism evidence="4 5">
    <name type="scientific">Stackebrandtia albiflava</name>
    <dbReference type="NCBI Taxonomy" id="406432"/>
    <lineage>
        <taxon>Bacteria</taxon>
        <taxon>Bacillati</taxon>
        <taxon>Actinomycetota</taxon>
        <taxon>Actinomycetes</taxon>
        <taxon>Glycomycetales</taxon>
        <taxon>Glycomycetaceae</taxon>
        <taxon>Stackebrandtia</taxon>
    </lineage>
</organism>
<evidence type="ECO:0000313" key="4">
    <source>
        <dbReference type="EMBL" id="TWJ08068.1"/>
    </source>
</evidence>
<feature type="signal peptide" evidence="3">
    <location>
        <begin position="1"/>
        <end position="23"/>
    </location>
</feature>
<dbReference type="RefSeq" id="WP_147142139.1">
    <property type="nucleotide sequence ID" value="NZ_BAABIJ010000004.1"/>
</dbReference>
<name>A0A562UR44_9ACTN</name>
<keyword evidence="2" id="KW-0472">Membrane</keyword>
<keyword evidence="2" id="KW-0812">Transmembrane</keyword>
<keyword evidence="3" id="KW-0732">Signal</keyword>
<keyword evidence="2" id="KW-1133">Transmembrane helix</keyword>
<feature type="region of interest" description="Disordered" evidence="1">
    <location>
        <begin position="88"/>
        <end position="115"/>
    </location>
</feature>
<reference evidence="4 5" key="1">
    <citation type="journal article" date="2013" name="Stand. Genomic Sci.">
        <title>Genomic Encyclopedia of Type Strains, Phase I: The one thousand microbial genomes (KMG-I) project.</title>
        <authorList>
            <person name="Kyrpides N.C."/>
            <person name="Woyke T."/>
            <person name="Eisen J.A."/>
            <person name="Garrity G."/>
            <person name="Lilburn T.G."/>
            <person name="Beck B.J."/>
            <person name="Whitman W.B."/>
            <person name="Hugenholtz P."/>
            <person name="Klenk H.P."/>
        </authorList>
    </citation>
    <scope>NUCLEOTIDE SEQUENCE [LARGE SCALE GENOMIC DNA]</scope>
    <source>
        <strain evidence="4 5">DSM 45044</strain>
    </source>
</reference>
<protein>
    <recommendedName>
        <fullName evidence="6">MYXO-CTERM domain-containing protein</fullName>
    </recommendedName>
</protein>
<gene>
    <name evidence="4" type="ORF">LX16_4288</name>
</gene>
<comment type="caution">
    <text evidence="4">The sequence shown here is derived from an EMBL/GenBank/DDBJ whole genome shotgun (WGS) entry which is preliminary data.</text>
</comment>
<feature type="transmembrane region" description="Helical" evidence="2">
    <location>
        <begin position="62"/>
        <end position="81"/>
    </location>
</feature>
<dbReference type="AlphaFoldDB" id="A0A562UR44"/>